<dbReference type="EMBL" id="CAJJDM010000097">
    <property type="protein sequence ID" value="CAD8093705.1"/>
    <property type="molecule type" value="Genomic_DNA"/>
</dbReference>
<organism evidence="2 3">
    <name type="scientific">Paramecium primaurelia</name>
    <dbReference type="NCBI Taxonomy" id="5886"/>
    <lineage>
        <taxon>Eukaryota</taxon>
        <taxon>Sar</taxon>
        <taxon>Alveolata</taxon>
        <taxon>Ciliophora</taxon>
        <taxon>Intramacronucleata</taxon>
        <taxon>Oligohymenophorea</taxon>
        <taxon>Peniculida</taxon>
        <taxon>Parameciidae</taxon>
        <taxon>Paramecium</taxon>
    </lineage>
</organism>
<protein>
    <recommendedName>
        <fullName evidence="4">Mini antigen</fullName>
    </recommendedName>
</protein>
<dbReference type="Proteomes" id="UP000688137">
    <property type="component" value="Unassembled WGS sequence"/>
</dbReference>
<reference evidence="2" key="1">
    <citation type="submission" date="2021-01" db="EMBL/GenBank/DDBJ databases">
        <authorList>
            <consortium name="Genoscope - CEA"/>
            <person name="William W."/>
        </authorList>
    </citation>
    <scope>NUCLEOTIDE SEQUENCE</scope>
</reference>
<evidence type="ECO:0008006" key="4">
    <source>
        <dbReference type="Google" id="ProtNLM"/>
    </source>
</evidence>
<keyword evidence="3" id="KW-1185">Reference proteome</keyword>
<keyword evidence="1" id="KW-0732">Signal</keyword>
<sequence>MKILSIVFWLLILSKQATVVPYEKYFKCSCINAMRQLDCLTAYCDWDADSSSCTNKPCSEFSQSDCQILPDPFNCIYNYTTNKCENFTKCSDYSFNIDKLSLCYELINCEADLASIDSSGTLECKDRTVKAFRSADNCGLVLYRNCFWYQTPDGTQCVQNTQQQICESKLINKCSDYITNESCNSFACYWSDFNICTEITCSILQQDNCFMYSSVDLKSVKLCQWTGNACVDLDVSTLTQTQCLTATDFTYGWNTDTQRCEICEPPDISSSSYIILLETIILVILIN</sequence>
<evidence type="ECO:0000256" key="1">
    <source>
        <dbReference type="SAM" id="SignalP"/>
    </source>
</evidence>
<feature type="chain" id="PRO_5035752219" description="Mini antigen" evidence="1">
    <location>
        <begin position="20"/>
        <end position="287"/>
    </location>
</feature>
<comment type="caution">
    <text evidence="2">The sequence shown here is derived from an EMBL/GenBank/DDBJ whole genome shotgun (WGS) entry which is preliminary data.</text>
</comment>
<name>A0A8S1NW41_PARPR</name>
<proteinExistence type="predicted"/>
<accession>A0A8S1NW41</accession>
<feature type="signal peptide" evidence="1">
    <location>
        <begin position="1"/>
        <end position="19"/>
    </location>
</feature>
<evidence type="ECO:0000313" key="2">
    <source>
        <dbReference type="EMBL" id="CAD8093705.1"/>
    </source>
</evidence>
<gene>
    <name evidence="2" type="ORF">PPRIM_AZ9-3.1.T0940014</name>
</gene>
<evidence type="ECO:0000313" key="3">
    <source>
        <dbReference type="Proteomes" id="UP000688137"/>
    </source>
</evidence>
<dbReference type="AlphaFoldDB" id="A0A8S1NW41"/>